<dbReference type="SUPFAM" id="SSF47323">
    <property type="entry name" value="Anticodon-binding domain of a subclass of class I aminoacyl-tRNA synthetases"/>
    <property type="match status" value="1"/>
</dbReference>
<dbReference type="InterPro" id="IPR009080">
    <property type="entry name" value="tRNAsynth_Ia_anticodon-bd"/>
</dbReference>
<dbReference type="InterPro" id="IPR001278">
    <property type="entry name" value="Arg-tRNA-ligase"/>
</dbReference>
<dbReference type="FunFam" id="1.10.730.10:FF:000006">
    <property type="entry name" value="Arginyl-tRNA synthetase 2, mitochondrial"/>
    <property type="match status" value="1"/>
</dbReference>
<dbReference type="GO" id="GO:0005524">
    <property type="term" value="F:ATP binding"/>
    <property type="evidence" value="ECO:0007669"/>
    <property type="project" value="UniProtKB-KW"/>
</dbReference>
<keyword evidence="12" id="KW-1185">Reference proteome</keyword>
<dbReference type="PANTHER" id="PTHR11956">
    <property type="entry name" value="ARGINYL-TRNA SYNTHETASE"/>
    <property type="match status" value="1"/>
</dbReference>
<evidence type="ECO:0000256" key="7">
    <source>
        <dbReference type="ARBA" id="ARBA00023146"/>
    </source>
</evidence>
<dbReference type="SMART" id="SM00836">
    <property type="entry name" value="DALR_1"/>
    <property type="match status" value="1"/>
</dbReference>
<evidence type="ECO:0000256" key="1">
    <source>
        <dbReference type="ARBA" id="ARBA00005594"/>
    </source>
</evidence>
<reference evidence="11 12" key="1">
    <citation type="journal article" date="2018" name="Mol. Plant">
        <title>The genome of Artemisia annua provides insight into the evolution of Asteraceae family and artemisinin biosynthesis.</title>
        <authorList>
            <person name="Shen Q."/>
            <person name="Zhang L."/>
            <person name="Liao Z."/>
            <person name="Wang S."/>
            <person name="Yan T."/>
            <person name="Shi P."/>
            <person name="Liu M."/>
            <person name="Fu X."/>
            <person name="Pan Q."/>
            <person name="Wang Y."/>
            <person name="Lv Z."/>
            <person name="Lu X."/>
            <person name="Zhang F."/>
            <person name="Jiang W."/>
            <person name="Ma Y."/>
            <person name="Chen M."/>
            <person name="Hao X."/>
            <person name="Li L."/>
            <person name="Tang Y."/>
            <person name="Lv G."/>
            <person name="Zhou Y."/>
            <person name="Sun X."/>
            <person name="Brodelius P.E."/>
            <person name="Rose J.K.C."/>
            <person name="Tang K."/>
        </authorList>
    </citation>
    <scope>NUCLEOTIDE SEQUENCE [LARGE SCALE GENOMIC DNA]</scope>
    <source>
        <strain evidence="12">cv. Huhao1</strain>
        <tissue evidence="11">Leaf</tissue>
    </source>
</reference>
<keyword evidence="4 9" id="KW-0547">Nucleotide-binding</keyword>
<evidence type="ECO:0000256" key="3">
    <source>
        <dbReference type="ARBA" id="ARBA00022598"/>
    </source>
</evidence>
<organism evidence="11 12">
    <name type="scientific">Artemisia annua</name>
    <name type="common">Sweet wormwood</name>
    <dbReference type="NCBI Taxonomy" id="35608"/>
    <lineage>
        <taxon>Eukaryota</taxon>
        <taxon>Viridiplantae</taxon>
        <taxon>Streptophyta</taxon>
        <taxon>Embryophyta</taxon>
        <taxon>Tracheophyta</taxon>
        <taxon>Spermatophyta</taxon>
        <taxon>Magnoliopsida</taxon>
        <taxon>eudicotyledons</taxon>
        <taxon>Gunneridae</taxon>
        <taxon>Pentapetalae</taxon>
        <taxon>asterids</taxon>
        <taxon>campanulids</taxon>
        <taxon>Asterales</taxon>
        <taxon>Asteraceae</taxon>
        <taxon>Asteroideae</taxon>
        <taxon>Anthemideae</taxon>
        <taxon>Artemisiinae</taxon>
        <taxon>Artemisia</taxon>
    </lineage>
</organism>
<accession>A0A2U1PSA3</accession>
<keyword evidence="3 9" id="KW-0436">Ligase</keyword>
<keyword evidence="7 9" id="KW-0030">Aminoacyl-tRNA synthetase</keyword>
<dbReference type="Gene3D" id="3.30.1360.70">
    <property type="entry name" value="Arginyl tRNA synthetase N-terminal domain"/>
    <property type="match status" value="1"/>
</dbReference>
<dbReference type="Pfam" id="PF00750">
    <property type="entry name" value="tRNA-synt_1d"/>
    <property type="match status" value="2"/>
</dbReference>
<protein>
    <recommendedName>
        <fullName evidence="2">arginine--tRNA ligase</fullName>
        <ecNumber evidence="2">6.1.1.19</ecNumber>
    </recommendedName>
</protein>
<dbReference type="Gene3D" id="1.10.730.10">
    <property type="entry name" value="Isoleucyl-tRNA Synthetase, Domain 1"/>
    <property type="match status" value="1"/>
</dbReference>
<evidence type="ECO:0000256" key="4">
    <source>
        <dbReference type="ARBA" id="ARBA00022741"/>
    </source>
</evidence>
<evidence type="ECO:0000313" key="12">
    <source>
        <dbReference type="Proteomes" id="UP000245207"/>
    </source>
</evidence>
<dbReference type="PRINTS" id="PR01038">
    <property type="entry name" value="TRNASYNTHARG"/>
</dbReference>
<evidence type="ECO:0000256" key="6">
    <source>
        <dbReference type="ARBA" id="ARBA00022917"/>
    </source>
</evidence>
<keyword evidence="5 9" id="KW-0067">ATP-binding</keyword>
<sequence>MDTKTELFGEALRFELCNVYLIYDHIVEHHKLFGTIRVAAGETASGFSPDPLLQQNGFSDIFNREFNNPVDVTCVGYQYLYDVRYCSLPVSSTSTVEIAAKLYVTTDEVDDVDKYPEEDHQREVQNNHYEVVDDVDEEDFNRMCDLFSFCDDNDNDNKTSKHRQTSWHVKYLDNHEAFQVCDSHEFINFLDKPNGGWGRRSIIKGIDVDADLEVEFESPSEKSKVTGRVLAYYGKNFDYSSPPNDFDVVLSKTSTPDFVEPGKINLMRSVLAVPAQFSLILEAELYDYTSRVEILSGTYEFPVPRDGRSSVGRIKGKDCSLKVTVKWKLPFEKEKVPSSPPAPFSSNSSVGRLAPSILSERRKSGASSMADSDDDNRWSLQEEIEKVFNSSLERTFKDLKGAGGSCSISTCTKDVDNGDYLCSSVLHIWPQLRDTKYKGPKHAGLAVKDDIVGSEYKDMMERCVVCGPGFVKFKLSRKWIAKSIQMMLTHGIDTWAPKLSLKKTIIHFLSRNITEEMHMGHLRSTFIREALARMLDYSGVVVLQRGIRDGDHLEIKGKSSDDPIKKTLDLLREMDLATFSDGDETVLVEGRKLPLVYLTALWHALYTEKADGIMYVTDVEQGDYIGTCISAAKHAGWLTEDHSESLLSHVGFGLVQFDDFKRFQTLTTQVDNLLDEAKSRCKALLAGQDEWTAEDLDHAAEALGYGVVKYADLKNNRLANYTFDIDQALNKEGNTAVYIQFTHARICSIIRDSSKDIKKLKAEEFVLKNDDERELGLHLLRFTEVLREVCTILAPHILCEYLYILCVKFNNLNVCEVGGSSDETSRLFLCEAAEMVVRKCFDLLGIAPISKI</sequence>
<keyword evidence="6 9" id="KW-0648">Protein biosynthesis</keyword>
<comment type="catalytic activity">
    <reaction evidence="8">
        <text>tRNA(Arg) + L-arginine + ATP = L-arginyl-tRNA(Arg) + AMP + diphosphate</text>
        <dbReference type="Rhea" id="RHEA:20301"/>
        <dbReference type="Rhea" id="RHEA-COMP:9658"/>
        <dbReference type="Rhea" id="RHEA-COMP:9673"/>
        <dbReference type="ChEBI" id="CHEBI:30616"/>
        <dbReference type="ChEBI" id="CHEBI:32682"/>
        <dbReference type="ChEBI" id="CHEBI:33019"/>
        <dbReference type="ChEBI" id="CHEBI:78442"/>
        <dbReference type="ChEBI" id="CHEBI:78513"/>
        <dbReference type="ChEBI" id="CHEBI:456215"/>
        <dbReference type="EC" id="6.1.1.19"/>
    </reaction>
</comment>
<feature type="domain" description="DALR anticodon binding" evidence="10">
    <location>
        <begin position="739"/>
        <end position="852"/>
    </location>
</feature>
<dbReference type="GO" id="GO:0004814">
    <property type="term" value="F:arginine-tRNA ligase activity"/>
    <property type="evidence" value="ECO:0007669"/>
    <property type="project" value="UniProtKB-EC"/>
</dbReference>
<evidence type="ECO:0000256" key="5">
    <source>
        <dbReference type="ARBA" id="ARBA00022840"/>
    </source>
</evidence>
<dbReference type="GO" id="GO:0006420">
    <property type="term" value="P:arginyl-tRNA aminoacylation"/>
    <property type="evidence" value="ECO:0007669"/>
    <property type="project" value="InterPro"/>
</dbReference>
<dbReference type="EC" id="6.1.1.19" evidence="2"/>
<proteinExistence type="inferred from homology"/>
<dbReference type="InterPro" id="IPR035684">
    <property type="entry name" value="ArgRS_core"/>
</dbReference>
<dbReference type="Gene3D" id="3.40.50.620">
    <property type="entry name" value="HUPs"/>
    <property type="match status" value="2"/>
</dbReference>
<comment type="caution">
    <text evidence="11">The sequence shown here is derived from an EMBL/GenBank/DDBJ whole genome shotgun (WGS) entry which is preliminary data.</text>
</comment>
<dbReference type="OrthoDB" id="68056at2759"/>
<name>A0A2U1PSA3_ARTAN</name>
<dbReference type="Pfam" id="PF05746">
    <property type="entry name" value="DALR_1"/>
    <property type="match status" value="1"/>
</dbReference>
<gene>
    <name evidence="11" type="ORF">CTI12_AA118600</name>
</gene>
<evidence type="ECO:0000313" key="11">
    <source>
        <dbReference type="EMBL" id="PWA88624.1"/>
    </source>
</evidence>
<dbReference type="Proteomes" id="UP000245207">
    <property type="component" value="Unassembled WGS sequence"/>
</dbReference>
<dbReference type="STRING" id="35608.A0A2U1PSA3"/>
<evidence type="ECO:0000256" key="9">
    <source>
        <dbReference type="RuleBase" id="RU363038"/>
    </source>
</evidence>
<dbReference type="PANTHER" id="PTHR11956:SF5">
    <property type="entry name" value="ARGININE--TRNA LIGASE, CYTOPLASMIC"/>
    <property type="match status" value="1"/>
</dbReference>
<dbReference type="InterPro" id="IPR036695">
    <property type="entry name" value="Arg-tRNA-synth_N_sf"/>
</dbReference>
<dbReference type="GO" id="GO:0005737">
    <property type="term" value="C:cytoplasm"/>
    <property type="evidence" value="ECO:0007669"/>
    <property type="project" value="InterPro"/>
</dbReference>
<evidence type="ECO:0000259" key="10">
    <source>
        <dbReference type="SMART" id="SM00836"/>
    </source>
</evidence>
<evidence type="ECO:0000256" key="8">
    <source>
        <dbReference type="ARBA" id="ARBA00049339"/>
    </source>
</evidence>
<dbReference type="AlphaFoldDB" id="A0A2U1PSA3"/>
<dbReference type="SUPFAM" id="SSF52374">
    <property type="entry name" value="Nucleotidylyl transferase"/>
    <property type="match status" value="1"/>
</dbReference>
<dbReference type="InterPro" id="IPR014729">
    <property type="entry name" value="Rossmann-like_a/b/a_fold"/>
</dbReference>
<comment type="similarity">
    <text evidence="1 9">Belongs to the class-I aminoacyl-tRNA synthetase family.</text>
</comment>
<evidence type="ECO:0000256" key="2">
    <source>
        <dbReference type="ARBA" id="ARBA00012837"/>
    </source>
</evidence>
<dbReference type="InterPro" id="IPR008909">
    <property type="entry name" value="DALR_anticod-bd"/>
</dbReference>
<dbReference type="EMBL" id="PKPP01000795">
    <property type="protein sequence ID" value="PWA88624.1"/>
    <property type="molecule type" value="Genomic_DNA"/>
</dbReference>